<keyword evidence="3" id="KW-1185">Reference proteome</keyword>
<feature type="transmembrane region" description="Helical" evidence="1">
    <location>
        <begin position="87"/>
        <end position="106"/>
    </location>
</feature>
<dbReference type="EMBL" id="JAWRCP010000002">
    <property type="protein sequence ID" value="MDW6094169.1"/>
    <property type="molecule type" value="Genomic_DNA"/>
</dbReference>
<feature type="transmembrane region" description="Helical" evidence="1">
    <location>
        <begin position="64"/>
        <end position="80"/>
    </location>
</feature>
<comment type="caution">
    <text evidence="2">The sequence shown here is derived from an EMBL/GenBank/DDBJ whole genome shotgun (WGS) entry which is preliminary data.</text>
</comment>
<protein>
    <recommendedName>
        <fullName evidence="4">C4-dicarboxylate ABC transporter permease</fullName>
    </recommendedName>
</protein>
<sequence>MKNQSSSSSVHIHHEQYEKTKNILIDTGKLILAVLGASLLTMACLWLDYLYGDHYIGENSVTEYVQQILLGIAAIAFYRVKASHENLRHAAILISGFFVVLSIRELDFLFDYIWHGFWVYPALFVTFCAIVYALRGKTQVFHEMAEILSVPNMRLLVCGVILLLSFSRLFGMGSFWHMVMQDDYVRNVKNTIEEGTELLCYALIGYAAVSTQLYLKARSAVMQCRTKINMSESVYH</sequence>
<proteinExistence type="predicted"/>
<evidence type="ECO:0000313" key="2">
    <source>
        <dbReference type="EMBL" id="MDW6094169.1"/>
    </source>
</evidence>
<evidence type="ECO:0000256" key="1">
    <source>
        <dbReference type="SAM" id="Phobius"/>
    </source>
</evidence>
<gene>
    <name evidence="2" type="ORF">SBX64_16650</name>
</gene>
<keyword evidence="1" id="KW-0472">Membrane</keyword>
<keyword evidence="1" id="KW-1133">Transmembrane helix</keyword>
<organism evidence="2 3">
    <name type="scientific">Vibrio rhizosphaerae</name>
    <dbReference type="NCBI Taxonomy" id="398736"/>
    <lineage>
        <taxon>Bacteria</taxon>
        <taxon>Pseudomonadati</taxon>
        <taxon>Pseudomonadota</taxon>
        <taxon>Gammaproteobacteria</taxon>
        <taxon>Vibrionales</taxon>
        <taxon>Vibrionaceae</taxon>
        <taxon>Vibrio</taxon>
    </lineage>
</organism>
<dbReference type="Proteomes" id="UP001279860">
    <property type="component" value="Unassembled WGS sequence"/>
</dbReference>
<accession>A0ABU4IY15</accession>
<feature type="transmembrane region" description="Helical" evidence="1">
    <location>
        <begin position="112"/>
        <end position="134"/>
    </location>
</feature>
<keyword evidence="1" id="KW-0812">Transmembrane</keyword>
<feature type="transmembrane region" description="Helical" evidence="1">
    <location>
        <begin position="155"/>
        <end position="178"/>
    </location>
</feature>
<feature type="transmembrane region" description="Helical" evidence="1">
    <location>
        <begin position="30"/>
        <end position="52"/>
    </location>
</feature>
<reference evidence="2 3" key="1">
    <citation type="submission" date="2023-11" db="EMBL/GenBank/DDBJ databases">
        <title>Plant-associative lifestyle of Vibrio porteresiae and its evolutionary dynamics.</title>
        <authorList>
            <person name="Rameshkumar N."/>
            <person name="Kirti K."/>
        </authorList>
    </citation>
    <scope>NUCLEOTIDE SEQUENCE [LARGE SCALE GENOMIC DNA]</scope>
    <source>
        <strain evidence="2 3">MSSRF7</strain>
    </source>
</reference>
<name>A0ABU4IY15_9VIBR</name>
<evidence type="ECO:0008006" key="4">
    <source>
        <dbReference type="Google" id="ProtNLM"/>
    </source>
</evidence>
<feature type="transmembrane region" description="Helical" evidence="1">
    <location>
        <begin position="198"/>
        <end position="215"/>
    </location>
</feature>
<dbReference type="RefSeq" id="WP_051680831.1">
    <property type="nucleotide sequence ID" value="NZ_AP024904.1"/>
</dbReference>
<evidence type="ECO:0000313" key="3">
    <source>
        <dbReference type="Proteomes" id="UP001279860"/>
    </source>
</evidence>